<feature type="compositionally biased region" description="Basic and acidic residues" evidence="1">
    <location>
        <begin position="470"/>
        <end position="485"/>
    </location>
</feature>
<dbReference type="EMBL" id="AFNH02000593">
    <property type="protein sequence ID" value="EZG66561.1"/>
    <property type="molecule type" value="Genomic_DNA"/>
</dbReference>
<feature type="compositionally biased region" description="Acidic residues" evidence="1">
    <location>
        <begin position="460"/>
        <end position="469"/>
    </location>
</feature>
<accession>A0A023B6I3</accession>
<proteinExistence type="predicted"/>
<gene>
    <name evidence="2" type="ORF">GNI_079310</name>
</gene>
<dbReference type="AlphaFoldDB" id="A0A023B6I3"/>
<organism evidence="2 3">
    <name type="scientific">Gregarina niphandrodes</name>
    <name type="common">Septate eugregarine</name>
    <dbReference type="NCBI Taxonomy" id="110365"/>
    <lineage>
        <taxon>Eukaryota</taxon>
        <taxon>Sar</taxon>
        <taxon>Alveolata</taxon>
        <taxon>Apicomplexa</taxon>
        <taxon>Conoidasida</taxon>
        <taxon>Gregarinasina</taxon>
        <taxon>Eugregarinorida</taxon>
        <taxon>Gregarinidae</taxon>
        <taxon>Gregarina</taxon>
    </lineage>
</organism>
<reference evidence="2" key="1">
    <citation type="submission" date="2013-12" db="EMBL/GenBank/DDBJ databases">
        <authorList>
            <person name="Omoto C.K."/>
            <person name="Sibley D."/>
            <person name="Venepally P."/>
            <person name="Hadjithomas M."/>
            <person name="Karamycheva S."/>
            <person name="Brunk B."/>
            <person name="Roos D."/>
            <person name="Caler E."/>
            <person name="Lorenzi H."/>
        </authorList>
    </citation>
    <scope>NUCLEOTIDE SEQUENCE</scope>
</reference>
<dbReference type="VEuPathDB" id="CryptoDB:GNI_079310"/>
<protein>
    <submittedName>
        <fullName evidence="2">Uncharacterized protein</fullName>
    </submittedName>
</protein>
<evidence type="ECO:0000256" key="1">
    <source>
        <dbReference type="SAM" id="MobiDB-lite"/>
    </source>
</evidence>
<sequence>MFVNGYANKIRQLRSLVLAEKGVGAVDLLSRFDVRGLAPGRTQWLRLYALLFDGDYEGMLELVKKSEYEYVRDQGLKIIARVCQKRLARITGSNNHNHLLSIEQIWELVRRLLELCTYQECLSVARILRSQKVIAFIESRYADTVVHDLWMYGTPEDMPRDVESFTRASLEGKILLLSYYPNDAIRLCLEMDGTISNADTIARQTWFQAFYRKAVAMYRLKKLTDHELLFELTCKIAEDCYWSHDLGIFKFRNPVARKLLDNHKTRADYAYPETAEQFLLWMDAPCNFRLHNISNVRPKKLITDIAMALYNKYAKQDAAKNDGAKEDAPLPSTFAKKFSYDLFKYLPVNVRSQICTRVFCHIREQKDYENYREHIQACLPFIDWNLFYPYASRLLNKSVEYERSQGYECFFKYIINNPDILGQCELMTEEAYEIFCETHKGKNVPPAEKEELEADAAGEIDNDVGDESDGDHQTNDGKSVDKLEETEAGSGVLPPTEGLPLFMRRLLKGVKKERHRGWVLRNLVDMVTIVRRGSSFEFPIYNCFLECLQVAKNEEWIRSFTPVLKALLVTNYRVDDTEDSARRRNLGMRFIDCLVVGHDLTDADHLEEYLDVEPLRDYLLCTILPKAMKGRTRTFLNLPDKYLTFLMPDFKRILDNYDGPLDIVAYRQHWHKVLRWFRAQVGKGITTENLDGGACVQKTKLYTEDDYLNLLKRLFPKVMMHLRPQNAPLSFTEWVKDELRKNAAKVEFERRRYIKWLRSALRNDEISDLGEDLKEGGSIYCPYEISAGMSAEDYEGDCYLYWRHNSDLRFVRHLKKVNDDLIQNNRVYQPAIINLSYLITSCSLCDVRDVFQCLLHSNDKPSSGKHVVFLVTRVLANPVYYLLAIVNMTMAHPHTRAAAMRYLKPYMFGAAYIKPFPNRLTHGSIIAALMDNPDTCTKTLNEFDKVPSRPGSRSLDTQVSEMKMPEIPEMNVDKIWDSIKTDNLTDNDILWSFIGSTLECPNQYSDRYYHLIFQMLDPGTMPFQGLLGNLRYGNHPKNDRTLVKELLARIDLTAGCVEEFIAVFVKCAPNKFKFVAGKNPDPDCLVPFSIHRTGSGEGTLTVYLDSISAPVLDEVVKSSQFSDLKSENALTLIEYISHHEYSLRLLYDLFEGSYMSSGGEMLGLLELYATKLSDHDLTYIVLMAARNRSETMEKPQVVFDLAAKLSKNIGPLKTSLLYGFGYTLANYESVHEIDVSSAQSPSVFIRNAGAFADS</sequence>
<dbReference type="Proteomes" id="UP000019763">
    <property type="component" value="Unassembled WGS sequence"/>
</dbReference>
<feature type="region of interest" description="Disordered" evidence="1">
    <location>
        <begin position="460"/>
        <end position="495"/>
    </location>
</feature>
<name>A0A023B6I3_GRENI</name>
<keyword evidence="3" id="KW-1185">Reference proteome</keyword>
<evidence type="ECO:0000313" key="2">
    <source>
        <dbReference type="EMBL" id="EZG66561.1"/>
    </source>
</evidence>
<dbReference type="GeneID" id="22912890"/>
<comment type="caution">
    <text evidence="2">The sequence shown here is derived from an EMBL/GenBank/DDBJ whole genome shotgun (WGS) entry which is preliminary data.</text>
</comment>
<evidence type="ECO:0000313" key="3">
    <source>
        <dbReference type="Proteomes" id="UP000019763"/>
    </source>
</evidence>
<dbReference type="RefSeq" id="XP_011130603.1">
    <property type="nucleotide sequence ID" value="XM_011132301.1"/>
</dbReference>